<keyword evidence="7" id="KW-0963">Cytoplasm</keyword>
<dbReference type="InterPro" id="IPR047090">
    <property type="entry name" value="AspRS_core"/>
</dbReference>
<comment type="subcellular location">
    <subcellularLocation>
        <location evidence="7">Cytoplasm</location>
    </subcellularLocation>
</comment>
<dbReference type="InterPro" id="IPR045864">
    <property type="entry name" value="aa-tRNA-synth_II/BPL/LPL"/>
</dbReference>
<feature type="binding site" evidence="7">
    <location>
        <position position="221"/>
    </location>
    <ligand>
        <name>L-aspartate</name>
        <dbReference type="ChEBI" id="CHEBI:29991"/>
    </ligand>
</feature>
<gene>
    <name evidence="7 9" type="primary">aspS</name>
    <name evidence="9" type="ORF">ACFFJ6_21510</name>
</gene>
<evidence type="ECO:0000256" key="4">
    <source>
        <dbReference type="ARBA" id="ARBA00022840"/>
    </source>
</evidence>
<dbReference type="HAMAP" id="MF_00044">
    <property type="entry name" value="Asp_tRNA_synth_type1"/>
    <property type="match status" value="1"/>
</dbReference>
<comment type="subunit">
    <text evidence="7">Homodimer.</text>
</comment>
<comment type="catalytic activity">
    <reaction evidence="7">
        <text>tRNA(Asx) + L-aspartate + ATP = L-aspartyl-tRNA(Asx) + AMP + diphosphate</text>
        <dbReference type="Rhea" id="RHEA:18349"/>
        <dbReference type="Rhea" id="RHEA-COMP:9710"/>
        <dbReference type="Rhea" id="RHEA-COMP:9711"/>
        <dbReference type="ChEBI" id="CHEBI:29991"/>
        <dbReference type="ChEBI" id="CHEBI:30616"/>
        <dbReference type="ChEBI" id="CHEBI:33019"/>
        <dbReference type="ChEBI" id="CHEBI:78442"/>
        <dbReference type="ChEBI" id="CHEBI:78516"/>
        <dbReference type="ChEBI" id="CHEBI:456215"/>
        <dbReference type="EC" id="6.1.1.23"/>
    </reaction>
</comment>
<evidence type="ECO:0000256" key="1">
    <source>
        <dbReference type="ARBA" id="ARBA00006303"/>
    </source>
</evidence>
<dbReference type="InterPro" id="IPR047089">
    <property type="entry name" value="Asp-tRNA-ligase_1_N"/>
</dbReference>
<feature type="binding site" evidence="7">
    <location>
        <position position="175"/>
    </location>
    <ligand>
        <name>L-aspartate</name>
        <dbReference type="ChEBI" id="CHEBI:29991"/>
    </ligand>
</feature>
<keyword evidence="2 7" id="KW-0436">Ligase</keyword>
<name>A0ABV6EZ07_9BRAD</name>
<dbReference type="PANTHER" id="PTHR22594:SF5">
    <property type="entry name" value="ASPARTATE--TRNA LIGASE, MITOCHONDRIAL"/>
    <property type="match status" value="1"/>
</dbReference>
<dbReference type="PROSITE" id="PS50862">
    <property type="entry name" value="AA_TRNA_LIGASE_II"/>
    <property type="match status" value="1"/>
</dbReference>
<evidence type="ECO:0000313" key="10">
    <source>
        <dbReference type="Proteomes" id="UP001589775"/>
    </source>
</evidence>
<dbReference type="InterPro" id="IPR004365">
    <property type="entry name" value="NA-bd_OB_tRNA"/>
</dbReference>
<feature type="binding site" evidence="7">
    <location>
        <position position="450"/>
    </location>
    <ligand>
        <name>L-aspartate</name>
        <dbReference type="ChEBI" id="CHEBI:29991"/>
    </ligand>
</feature>
<dbReference type="InterPro" id="IPR006195">
    <property type="entry name" value="aa-tRNA-synth_II"/>
</dbReference>
<dbReference type="CDD" id="cd00777">
    <property type="entry name" value="AspRS_core"/>
    <property type="match status" value="1"/>
</dbReference>
<evidence type="ECO:0000256" key="6">
    <source>
        <dbReference type="ARBA" id="ARBA00023146"/>
    </source>
</evidence>
<dbReference type="InterPro" id="IPR004364">
    <property type="entry name" value="Aa-tRNA-synt_II"/>
</dbReference>
<dbReference type="NCBIfam" id="TIGR00459">
    <property type="entry name" value="aspS_bact"/>
    <property type="match status" value="1"/>
</dbReference>
<dbReference type="Pfam" id="PF01336">
    <property type="entry name" value="tRNA_anti-codon"/>
    <property type="match status" value="1"/>
</dbReference>
<comment type="caution">
    <text evidence="9">The sequence shown here is derived from an EMBL/GenBank/DDBJ whole genome shotgun (WGS) entry which is preliminary data.</text>
</comment>
<dbReference type="EMBL" id="JBHLWM010000008">
    <property type="protein sequence ID" value="MFC0243081.1"/>
    <property type="molecule type" value="Genomic_DNA"/>
</dbReference>
<keyword evidence="3 7" id="KW-0547">Nucleotide-binding</keyword>
<dbReference type="Gene3D" id="2.40.50.140">
    <property type="entry name" value="Nucleic acid-binding proteins"/>
    <property type="match status" value="1"/>
</dbReference>
<dbReference type="Pfam" id="PF02938">
    <property type="entry name" value="GAD"/>
    <property type="match status" value="1"/>
</dbReference>
<keyword evidence="6 7" id="KW-0030">Aminoacyl-tRNA synthetase</keyword>
<dbReference type="CDD" id="cd04317">
    <property type="entry name" value="EcAspRS_like_N"/>
    <property type="match status" value="1"/>
</dbReference>
<sequence length="590" mass="66595">MHRYRTHTCGALRDSDIDQTVRLSGWCHRIRDHGGVLFIDLRDHYGITQCVADPDSPAFKDAEKLRSEWVVRMDGRVRRRPGGTENPDLPTGAVEVFVTEIEVLGPAGELPLPVFGEQEYPEDVRLRYRFLDLRREKLHQNIMTRGAIVDSMRRRMKEQGFFEFQTPILTASSPEGARDFLVPSRIHPGKFYALPQAPQQYKQLLMMSGFDRYFQIAPCFRDEDPRADRLPGEFYQLDVEMSFITQDDVFAAMEPVITGVFEEFAKGKRVTKGWPRIAFADSMRKYGTDKPDLRNPIEMRDVSEHFRGSGFKVFARMLEEERNQVWAIPGPGGGSRAFCDRMNSWAQGEGQPGLGYIMWREGGEGAGPLANNIGAERTEAIRAALGLKAGDAAFFVAGDPAKFVKFAGLARTRVGEELNLVDKDQFALAWVVDFPMYEYNEDDKKVDFSHNPFSMPQGGMDALMGQDPLTIKAFQYDITCNGYEIASGGIRNHRPEAMVKAFEIAGYGEQEVIDRFGGMYRAFQYGAPPHGGMAAGVDRIVMLLCGTTNLREISLFPMNQRAEDLLMGAPSQVTPKQLRELHIRLNLQEE</sequence>
<comment type="similarity">
    <text evidence="1 7">Belongs to the class-II aminoacyl-tRNA synthetase family. Type 1 subfamily.</text>
</comment>
<dbReference type="NCBIfam" id="NF001750">
    <property type="entry name" value="PRK00476.1"/>
    <property type="match status" value="1"/>
</dbReference>
<dbReference type="InterPro" id="IPR004115">
    <property type="entry name" value="GAD-like_sf"/>
</dbReference>
<comment type="caution">
    <text evidence="7">Lacks conserved residue(s) required for the propagation of feature annotation.</text>
</comment>
<dbReference type="SUPFAM" id="SSF50249">
    <property type="entry name" value="Nucleic acid-binding proteins"/>
    <property type="match status" value="1"/>
</dbReference>
<feature type="region of interest" description="Aspartate" evidence="7">
    <location>
        <begin position="199"/>
        <end position="202"/>
    </location>
</feature>
<dbReference type="PANTHER" id="PTHR22594">
    <property type="entry name" value="ASPARTYL/LYSYL-TRNA SYNTHETASE"/>
    <property type="match status" value="1"/>
</dbReference>
<dbReference type="EC" id="6.1.1.23" evidence="7"/>
<feature type="site" description="Important for tRNA non-discrimination" evidence="7">
    <location>
        <position position="83"/>
    </location>
</feature>
<dbReference type="Pfam" id="PF00152">
    <property type="entry name" value="tRNA-synt_2"/>
    <property type="match status" value="1"/>
</dbReference>
<dbReference type="Gene3D" id="3.30.1360.30">
    <property type="entry name" value="GAD-like domain"/>
    <property type="match status" value="1"/>
</dbReference>
<dbReference type="PRINTS" id="PR01042">
    <property type="entry name" value="TRNASYNTHASP"/>
</dbReference>
<comment type="function">
    <text evidence="7">Aspartyl-tRNA synthetase with relaxed tRNA specificity since it is able to aspartylate not only its cognate tRNA(Asp) but also tRNA(Asn). Reaction proceeds in two steps: L-aspartate is first activated by ATP to form Asp-AMP and then transferred to the acceptor end of tRNA(Asp/Asn).</text>
</comment>
<accession>A0ABV6EZ07</accession>
<organism evidence="9 10">
    <name type="scientific">Rhodopseudomonas telluris</name>
    <dbReference type="NCBI Taxonomy" id="644215"/>
    <lineage>
        <taxon>Bacteria</taxon>
        <taxon>Pseudomonadati</taxon>
        <taxon>Pseudomonadota</taxon>
        <taxon>Alphaproteobacteria</taxon>
        <taxon>Hyphomicrobiales</taxon>
        <taxon>Nitrobacteraceae</taxon>
        <taxon>Rhodopseudomonas</taxon>
    </lineage>
</organism>
<feature type="binding site" evidence="7">
    <location>
        <position position="491"/>
    </location>
    <ligand>
        <name>L-aspartate</name>
        <dbReference type="ChEBI" id="CHEBI:29991"/>
    </ligand>
</feature>
<dbReference type="GO" id="GO:0004815">
    <property type="term" value="F:aspartate-tRNA ligase activity"/>
    <property type="evidence" value="ECO:0007669"/>
    <property type="project" value="UniProtKB-EC"/>
</dbReference>
<evidence type="ECO:0000256" key="5">
    <source>
        <dbReference type="ARBA" id="ARBA00022917"/>
    </source>
</evidence>
<evidence type="ECO:0000259" key="8">
    <source>
        <dbReference type="PROSITE" id="PS50862"/>
    </source>
</evidence>
<dbReference type="Gene3D" id="3.30.930.10">
    <property type="entry name" value="Bira Bifunctional Protein, Domain 2"/>
    <property type="match status" value="1"/>
</dbReference>
<proteinExistence type="inferred from homology"/>
<dbReference type="InterPro" id="IPR004524">
    <property type="entry name" value="Asp-tRNA-ligase_1"/>
</dbReference>
<feature type="binding site" evidence="7">
    <location>
        <begin position="221"/>
        <end position="223"/>
    </location>
    <ligand>
        <name>ATP</name>
        <dbReference type="ChEBI" id="CHEBI:30616"/>
    </ligand>
</feature>
<keyword evidence="5 7" id="KW-0648">Protein biosynthesis</keyword>
<evidence type="ECO:0000313" key="9">
    <source>
        <dbReference type="EMBL" id="MFC0243081.1"/>
    </source>
</evidence>
<reference evidence="9 10" key="1">
    <citation type="submission" date="2024-09" db="EMBL/GenBank/DDBJ databases">
        <authorList>
            <person name="Sun Q."/>
            <person name="Mori K."/>
        </authorList>
    </citation>
    <scope>NUCLEOTIDE SEQUENCE [LARGE SCALE GENOMIC DNA]</scope>
    <source>
        <strain evidence="9 10">KCTC 23279</strain>
    </source>
</reference>
<dbReference type="InterPro" id="IPR002312">
    <property type="entry name" value="Asp/Asn-tRNA-synth_IIb"/>
</dbReference>
<dbReference type="InterPro" id="IPR029351">
    <property type="entry name" value="GAD_dom"/>
</dbReference>
<dbReference type="InterPro" id="IPR012340">
    <property type="entry name" value="NA-bd_OB-fold"/>
</dbReference>
<protein>
    <recommendedName>
        <fullName evidence="7">Aspartate--tRNA(Asp/Asn) ligase</fullName>
        <ecNumber evidence="7">6.1.1.23</ecNumber>
    </recommendedName>
    <alternativeName>
        <fullName evidence="7">Aspartyl-tRNA synthetase</fullName>
        <shortName evidence="7">AspRS</shortName>
    </alternativeName>
    <alternativeName>
        <fullName evidence="7">Non-discriminating aspartyl-tRNA synthetase</fullName>
        <shortName evidence="7">ND-AspRS</shortName>
    </alternativeName>
</protein>
<keyword evidence="10" id="KW-1185">Reference proteome</keyword>
<feature type="site" description="Important for tRNA non-discrimination" evidence="7">
    <location>
        <position position="33"/>
    </location>
</feature>
<evidence type="ECO:0000256" key="3">
    <source>
        <dbReference type="ARBA" id="ARBA00022741"/>
    </source>
</evidence>
<dbReference type="Proteomes" id="UP001589775">
    <property type="component" value="Unassembled WGS sequence"/>
</dbReference>
<dbReference type="RefSeq" id="WP_378391661.1">
    <property type="nucleotide sequence ID" value="NZ_JBHLWM010000008.1"/>
</dbReference>
<dbReference type="SUPFAM" id="SSF55681">
    <property type="entry name" value="Class II aaRS and biotin synthetases"/>
    <property type="match status" value="1"/>
</dbReference>
<evidence type="ECO:0000256" key="7">
    <source>
        <dbReference type="HAMAP-Rule" id="MF_00044"/>
    </source>
</evidence>
<feature type="domain" description="Aminoacyl-transfer RNA synthetases class-II family profile" evidence="8">
    <location>
        <begin position="148"/>
        <end position="557"/>
    </location>
</feature>
<feature type="binding site" evidence="7">
    <location>
        <begin position="536"/>
        <end position="539"/>
    </location>
    <ligand>
        <name>ATP</name>
        <dbReference type="ChEBI" id="CHEBI:30616"/>
    </ligand>
</feature>
<dbReference type="SUPFAM" id="SSF55261">
    <property type="entry name" value="GAD domain-like"/>
    <property type="match status" value="1"/>
</dbReference>
<feature type="binding site" evidence="7">
    <location>
        <position position="484"/>
    </location>
    <ligand>
        <name>ATP</name>
        <dbReference type="ChEBI" id="CHEBI:30616"/>
    </ligand>
</feature>
<keyword evidence="4 7" id="KW-0067">ATP-binding</keyword>
<evidence type="ECO:0000256" key="2">
    <source>
        <dbReference type="ARBA" id="ARBA00022598"/>
    </source>
</evidence>